<dbReference type="Gene3D" id="2.60.120.330">
    <property type="entry name" value="B-lactam Antibiotic, Isopenicillin N Synthase, Chain"/>
    <property type="match status" value="1"/>
</dbReference>
<comment type="caution">
    <text evidence="2">The sequence shown here is derived from an EMBL/GenBank/DDBJ whole genome shotgun (WGS) entry which is preliminary data.</text>
</comment>
<dbReference type="InterPro" id="IPR027443">
    <property type="entry name" value="IPNS-like_sf"/>
</dbReference>
<name>A0AA38WNK7_9ASTR</name>
<proteinExistence type="predicted"/>
<dbReference type="InterPro" id="IPR044861">
    <property type="entry name" value="IPNS-like_FE2OG_OXY"/>
</dbReference>
<dbReference type="AlphaFoldDB" id="A0AA38WNK7"/>
<gene>
    <name evidence="2" type="ORF">OSB04_003258</name>
</gene>
<evidence type="ECO:0000313" key="3">
    <source>
        <dbReference type="Proteomes" id="UP001172457"/>
    </source>
</evidence>
<dbReference type="EMBL" id="JARYMX010000001">
    <property type="protein sequence ID" value="KAJ9567292.1"/>
    <property type="molecule type" value="Genomic_DNA"/>
</dbReference>
<feature type="domain" description="Isopenicillin N synthase-like Fe(2+) 2OG dioxygenase" evidence="1">
    <location>
        <begin position="64"/>
        <end position="109"/>
    </location>
</feature>
<organism evidence="2 3">
    <name type="scientific">Centaurea solstitialis</name>
    <name type="common">yellow star-thistle</name>
    <dbReference type="NCBI Taxonomy" id="347529"/>
    <lineage>
        <taxon>Eukaryota</taxon>
        <taxon>Viridiplantae</taxon>
        <taxon>Streptophyta</taxon>
        <taxon>Embryophyta</taxon>
        <taxon>Tracheophyta</taxon>
        <taxon>Spermatophyta</taxon>
        <taxon>Magnoliopsida</taxon>
        <taxon>eudicotyledons</taxon>
        <taxon>Gunneridae</taxon>
        <taxon>Pentapetalae</taxon>
        <taxon>asterids</taxon>
        <taxon>campanulids</taxon>
        <taxon>Asterales</taxon>
        <taxon>Asteraceae</taxon>
        <taxon>Carduoideae</taxon>
        <taxon>Cardueae</taxon>
        <taxon>Centaureinae</taxon>
        <taxon>Centaurea</taxon>
    </lineage>
</organism>
<evidence type="ECO:0000313" key="2">
    <source>
        <dbReference type="EMBL" id="KAJ9567292.1"/>
    </source>
</evidence>
<reference evidence="2" key="1">
    <citation type="submission" date="2023-03" db="EMBL/GenBank/DDBJ databases">
        <title>Chromosome-scale reference genome and RAD-based genetic map of yellow starthistle (Centaurea solstitialis) reveal putative structural variation and QTLs associated with invader traits.</title>
        <authorList>
            <person name="Reatini B."/>
            <person name="Cang F.A."/>
            <person name="Jiang Q."/>
            <person name="Mckibben M.T.W."/>
            <person name="Barker M.S."/>
            <person name="Rieseberg L.H."/>
            <person name="Dlugosch K.M."/>
        </authorList>
    </citation>
    <scope>NUCLEOTIDE SEQUENCE</scope>
    <source>
        <strain evidence="2">CAN-66</strain>
        <tissue evidence="2">Leaf</tissue>
    </source>
</reference>
<keyword evidence="3" id="KW-1185">Reference proteome</keyword>
<dbReference type="Pfam" id="PF03171">
    <property type="entry name" value="2OG-FeII_Oxy"/>
    <property type="match status" value="1"/>
</dbReference>
<evidence type="ECO:0000259" key="1">
    <source>
        <dbReference type="Pfam" id="PF03171"/>
    </source>
</evidence>
<dbReference type="SUPFAM" id="SSF51197">
    <property type="entry name" value="Clavaminate synthase-like"/>
    <property type="match status" value="1"/>
</dbReference>
<protein>
    <recommendedName>
        <fullName evidence="1">Isopenicillin N synthase-like Fe(2+) 2OG dioxygenase domain-containing protein</fullName>
    </recommendedName>
</protein>
<sequence>MATPMAIPTIDLSPFFIGVWPEKSQEIDWCSLWRILEGIINECLGLPPDFLREYNDDRSLDFMATIQYPPASDTDNTGNSGHEDNNVMTIVLHEDVGDLEVYKDGDWIR</sequence>
<accession>A0AA38WNK7</accession>
<dbReference type="Proteomes" id="UP001172457">
    <property type="component" value="Chromosome 1"/>
</dbReference>